<name>A0A2N9HG66_FAGSY</name>
<dbReference type="AlphaFoldDB" id="A0A2N9HG66"/>
<sequence>MGHAAYRRKAPDVYFPGKISLHGSGVRRKKLWLPEVGSSELFFRAFPAKIPVNRGMLPANREFHAVAGVVIFCKVPDLRESELGFARYGSANRGRRGVFGPFEDSFPIRIPVRPGKILAIREHPGVILKRRVPVRLVRLGPGCPVLRTDTRENPGGKNGVMTVDTGGKSFFTTSIK</sequence>
<dbReference type="EMBL" id="OIVN01003395">
    <property type="protein sequence ID" value="SPD10938.1"/>
    <property type="molecule type" value="Genomic_DNA"/>
</dbReference>
<gene>
    <name evidence="1" type="ORF">FSB_LOCUS38820</name>
</gene>
<organism evidence="1">
    <name type="scientific">Fagus sylvatica</name>
    <name type="common">Beechnut</name>
    <dbReference type="NCBI Taxonomy" id="28930"/>
    <lineage>
        <taxon>Eukaryota</taxon>
        <taxon>Viridiplantae</taxon>
        <taxon>Streptophyta</taxon>
        <taxon>Embryophyta</taxon>
        <taxon>Tracheophyta</taxon>
        <taxon>Spermatophyta</taxon>
        <taxon>Magnoliopsida</taxon>
        <taxon>eudicotyledons</taxon>
        <taxon>Gunneridae</taxon>
        <taxon>Pentapetalae</taxon>
        <taxon>rosids</taxon>
        <taxon>fabids</taxon>
        <taxon>Fagales</taxon>
        <taxon>Fagaceae</taxon>
        <taxon>Fagus</taxon>
    </lineage>
</organism>
<proteinExistence type="predicted"/>
<evidence type="ECO:0000313" key="1">
    <source>
        <dbReference type="EMBL" id="SPD10938.1"/>
    </source>
</evidence>
<reference evidence="1" key="1">
    <citation type="submission" date="2018-02" db="EMBL/GenBank/DDBJ databases">
        <authorList>
            <person name="Cohen D.B."/>
            <person name="Kent A.D."/>
        </authorList>
    </citation>
    <scope>NUCLEOTIDE SEQUENCE</scope>
</reference>
<protein>
    <submittedName>
        <fullName evidence="1">Uncharacterized protein</fullName>
    </submittedName>
</protein>
<accession>A0A2N9HG66</accession>